<organism evidence="1">
    <name type="scientific">marine sediment metagenome</name>
    <dbReference type="NCBI Taxonomy" id="412755"/>
    <lineage>
        <taxon>unclassified sequences</taxon>
        <taxon>metagenomes</taxon>
        <taxon>ecological metagenomes</taxon>
    </lineage>
</organism>
<dbReference type="AlphaFoldDB" id="A0A0F9NL74"/>
<accession>A0A0F9NL74</accession>
<sequence length="72" mass="8427">MEELMGLLIVAFVFAVLMVVAELGPKMRDHHKNKVMTLTKNRGPLKARWYKLKVDIGRKVRYNLPYNKENRG</sequence>
<proteinExistence type="predicted"/>
<evidence type="ECO:0000313" key="1">
    <source>
        <dbReference type="EMBL" id="KKN12767.1"/>
    </source>
</evidence>
<comment type="caution">
    <text evidence="1">The sequence shown here is derived from an EMBL/GenBank/DDBJ whole genome shotgun (WGS) entry which is preliminary data.</text>
</comment>
<reference evidence="1" key="1">
    <citation type="journal article" date="2015" name="Nature">
        <title>Complex archaea that bridge the gap between prokaryotes and eukaryotes.</title>
        <authorList>
            <person name="Spang A."/>
            <person name="Saw J.H."/>
            <person name="Jorgensen S.L."/>
            <person name="Zaremba-Niedzwiedzka K."/>
            <person name="Martijn J."/>
            <person name="Lind A.E."/>
            <person name="van Eijk R."/>
            <person name="Schleper C."/>
            <person name="Guy L."/>
            <person name="Ettema T.J."/>
        </authorList>
    </citation>
    <scope>NUCLEOTIDE SEQUENCE</scope>
</reference>
<dbReference type="EMBL" id="LAZR01003994">
    <property type="protein sequence ID" value="KKN12767.1"/>
    <property type="molecule type" value="Genomic_DNA"/>
</dbReference>
<gene>
    <name evidence="1" type="ORF">LCGC14_1013060</name>
</gene>
<name>A0A0F9NL74_9ZZZZ</name>
<protein>
    <submittedName>
        <fullName evidence="1">Uncharacterized protein</fullName>
    </submittedName>
</protein>